<dbReference type="RefSeq" id="WP_371720274.1">
    <property type="nucleotide sequence ID" value="NZ_JBGOOF010000048.1"/>
</dbReference>
<sequence length="349" mass="39037">MHWKHTVSALSMLLAICGVTVWLFEQEKDIASEAKNFSVPENTQNRAKVKDEVEEAAADLIIGHNANTPALTSLSLPLKRVAYMHQQKLQYPSYSQPIEGDDSPYLSWNEFIEQPLPVLDGKSTASLSAKKFRHFYPEEIEIELKTSEPIIVAELNIVSVESQKVLASVSSDSRHWVVAPEVDWPEEIRLVAKVDFERGEDVVSADIRFYHPVASVVSVRAGYASGPDMRLPITLDVGQAGIYRVRANLHQSGGKVIASLVHKQHLSEGEQTIELKAFKRVLPKGSNDLELKNVVIERMSGYPGERAGYGQSELESYPIGTFNSDTLSDEEYQMSEQERQQVAFLDQLL</sequence>
<organism evidence="1 2">
    <name type="scientific">Vibrio bivalvicida</name>
    <dbReference type="NCBI Taxonomy" id="1276888"/>
    <lineage>
        <taxon>Bacteria</taxon>
        <taxon>Pseudomonadati</taxon>
        <taxon>Pseudomonadota</taxon>
        <taxon>Gammaproteobacteria</taxon>
        <taxon>Vibrionales</taxon>
        <taxon>Vibrionaceae</taxon>
        <taxon>Vibrio</taxon>
        <taxon>Vibrio oreintalis group</taxon>
    </lineage>
</organism>
<proteinExistence type="predicted"/>
<keyword evidence="2" id="KW-1185">Reference proteome</keyword>
<name>A0ABV4MP31_9VIBR</name>
<evidence type="ECO:0000313" key="2">
    <source>
        <dbReference type="Proteomes" id="UP001569151"/>
    </source>
</evidence>
<dbReference type="EMBL" id="JBGOOS010000050">
    <property type="protein sequence ID" value="MEZ8211320.1"/>
    <property type="molecule type" value="Genomic_DNA"/>
</dbReference>
<comment type="caution">
    <text evidence="1">The sequence shown here is derived from an EMBL/GenBank/DDBJ whole genome shotgun (WGS) entry which is preliminary data.</text>
</comment>
<dbReference type="Proteomes" id="UP001569151">
    <property type="component" value="Unassembled WGS sequence"/>
</dbReference>
<evidence type="ECO:0000313" key="1">
    <source>
        <dbReference type="EMBL" id="MEZ8211320.1"/>
    </source>
</evidence>
<gene>
    <name evidence="1" type="ORF">ACED39_21370</name>
</gene>
<reference evidence="1 2" key="1">
    <citation type="submission" date="2024-06" db="EMBL/GenBank/DDBJ databases">
        <authorList>
            <person name="Steensen K."/>
            <person name="Seneca J."/>
            <person name="Bartlau N."/>
            <person name="Yu A.X."/>
            <person name="Polz M.F."/>
        </authorList>
    </citation>
    <scope>NUCLEOTIDE SEQUENCE [LARGE SCALE GENOMIC DNA]</scope>
    <source>
        <strain evidence="1 2">1F146</strain>
    </source>
</reference>
<accession>A0ABV4MP31</accession>
<protein>
    <submittedName>
        <fullName evidence="1">Uncharacterized protein</fullName>
    </submittedName>
</protein>